<feature type="region of interest" description="Disordered" evidence="1">
    <location>
        <begin position="100"/>
        <end position="146"/>
    </location>
</feature>
<reference evidence="3 4" key="1">
    <citation type="submission" date="2018-09" db="EMBL/GenBank/DDBJ databases">
        <title>Gemmobacter lutimaris sp. nov., a marine bacterium isolated from tidal flat.</title>
        <authorList>
            <person name="Lee D.W."/>
            <person name="Yoo Y."/>
            <person name="Kim J.-J."/>
            <person name="Kim B.S."/>
        </authorList>
    </citation>
    <scope>NUCLEOTIDE SEQUENCE [LARGE SCALE GENOMIC DNA]</scope>
    <source>
        <strain evidence="3 4">YJ-T1-11</strain>
    </source>
</reference>
<dbReference type="GO" id="GO:0004713">
    <property type="term" value="F:protein tyrosine kinase activity"/>
    <property type="evidence" value="ECO:0007669"/>
    <property type="project" value="TreeGrafter"/>
</dbReference>
<dbReference type="PANTHER" id="PTHR32309">
    <property type="entry name" value="TYROSINE-PROTEIN KINASE"/>
    <property type="match status" value="1"/>
</dbReference>
<proteinExistence type="predicted"/>
<dbReference type="PANTHER" id="PTHR32309:SF13">
    <property type="entry name" value="FERRIC ENTEROBACTIN TRANSPORT PROTEIN FEPE"/>
    <property type="match status" value="1"/>
</dbReference>
<feature type="compositionally biased region" description="Low complexity" evidence="1">
    <location>
        <begin position="121"/>
        <end position="132"/>
    </location>
</feature>
<comment type="caution">
    <text evidence="3">The sequence shown here is derived from an EMBL/GenBank/DDBJ whole genome shotgun (WGS) entry which is preliminary data.</text>
</comment>
<dbReference type="OrthoDB" id="7800844at2"/>
<keyword evidence="2" id="KW-1133">Transmembrane helix</keyword>
<keyword evidence="2" id="KW-0812">Transmembrane</keyword>
<accession>A0A398BIH5</accession>
<sequence>MKDKDNLSPETATSPDGDAGGETEAVSQAGRKGRAKAAGVAGTRRKTARAATGSRKAAGTAGSGKRAASGTGRKTRAAQSDEPEELSPRVAGIVAHLRDGEPLDPMTSLATPDDAAPPPDGQTAAAPAADPAEPGRRSGRGGAARVIELRPPAGAARVRRRHRGVILSFVLVVILPLILAMSYLFLVAQDEYASTVGFTVRREQGSTSSTELLGGLAQFAGSSGSSESDILYEYIQSQEIVSVIDERIGLGNLYAVHWPGDPLMSLWPNPTIEDLHWFWKRMVRISYDQSTRLIELRVLAFSAEDAQRIATEIVAASQNRINDLNNQSRSDVMRYATEDLETALARLKAAREALSRFRTRTQIVDPSADIQGRMGVLNNLQQQLAQALIDNDIVLGTTQQNDPRREQAARRIQVIRDRIADERKTFSSDVETNIAGENYPALIAEFESLTVDLQFAEETYRASLAAVDVARANASRQTLYLAPYITPTLPQTAEFPQRIMLSGLIGLFLLLAWSIGALIYYSVRDRN</sequence>
<feature type="transmembrane region" description="Helical" evidence="2">
    <location>
        <begin position="499"/>
        <end position="521"/>
    </location>
</feature>
<keyword evidence="2" id="KW-0472">Membrane</keyword>
<organism evidence="3 4">
    <name type="scientific">Gemmobacter lutimaris</name>
    <dbReference type="NCBI Taxonomy" id="2306023"/>
    <lineage>
        <taxon>Bacteria</taxon>
        <taxon>Pseudomonadati</taxon>
        <taxon>Pseudomonadota</taxon>
        <taxon>Alphaproteobacteria</taxon>
        <taxon>Rhodobacterales</taxon>
        <taxon>Paracoccaceae</taxon>
        <taxon>Gemmobacter</taxon>
    </lineage>
</organism>
<feature type="transmembrane region" description="Helical" evidence="2">
    <location>
        <begin position="165"/>
        <end position="186"/>
    </location>
</feature>
<keyword evidence="3" id="KW-0813">Transport</keyword>
<keyword evidence="4" id="KW-1185">Reference proteome</keyword>
<keyword evidence="3" id="KW-0762">Sugar transport</keyword>
<dbReference type="AlphaFoldDB" id="A0A398BIH5"/>
<feature type="compositionally biased region" description="Low complexity" evidence="1">
    <location>
        <begin position="49"/>
        <end position="72"/>
    </location>
</feature>
<dbReference type="EMBL" id="QXXQ01000014">
    <property type="protein sequence ID" value="RID90355.1"/>
    <property type="molecule type" value="Genomic_DNA"/>
</dbReference>
<feature type="region of interest" description="Disordered" evidence="1">
    <location>
        <begin position="1"/>
        <end position="88"/>
    </location>
</feature>
<dbReference type="InterPro" id="IPR050445">
    <property type="entry name" value="Bact_polysacc_biosynth/exp"/>
</dbReference>
<evidence type="ECO:0000256" key="2">
    <source>
        <dbReference type="SAM" id="Phobius"/>
    </source>
</evidence>
<evidence type="ECO:0000313" key="4">
    <source>
        <dbReference type="Proteomes" id="UP000266649"/>
    </source>
</evidence>
<evidence type="ECO:0000313" key="3">
    <source>
        <dbReference type="EMBL" id="RID90355.1"/>
    </source>
</evidence>
<name>A0A398BIH5_9RHOB</name>
<dbReference type="Proteomes" id="UP000266649">
    <property type="component" value="Unassembled WGS sequence"/>
</dbReference>
<evidence type="ECO:0000256" key="1">
    <source>
        <dbReference type="SAM" id="MobiDB-lite"/>
    </source>
</evidence>
<protein>
    <submittedName>
        <fullName evidence="3">Sugar transporter</fullName>
    </submittedName>
</protein>
<dbReference type="GO" id="GO:0005886">
    <property type="term" value="C:plasma membrane"/>
    <property type="evidence" value="ECO:0007669"/>
    <property type="project" value="TreeGrafter"/>
</dbReference>
<gene>
    <name evidence="3" type="ORF">D2N39_18490</name>
</gene>
<dbReference type="RefSeq" id="WP_119136258.1">
    <property type="nucleotide sequence ID" value="NZ_QXXQ01000014.1"/>
</dbReference>